<dbReference type="Proteomes" id="UP000249467">
    <property type="component" value="Unassembled WGS sequence"/>
</dbReference>
<dbReference type="SUPFAM" id="SSF141571">
    <property type="entry name" value="Pentapeptide repeat-like"/>
    <property type="match status" value="1"/>
</dbReference>
<feature type="transmembrane region" description="Helical" evidence="2">
    <location>
        <begin position="103"/>
        <end position="128"/>
    </location>
</feature>
<keyword evidence="1" id="KW-0677">Repeat</keyword>
<evidence type="ECO:0000313" key="3">
    <source>
        <dbReference type="EMBL" id="PZO44964.1"/>
    </source>
</evidence>
<comment type="caution">
    <text evidence="3">The sequence shown here is derived from an EMBL/GenBank/DDBJ whole genome shotgun (WGS) entry which is preliminary data.</text>
</comment>
<accession>A0A2W4WIJ7</accession>
<feature type="transmembrane region" description="Helical" evidence="2">
    <location>
        <begin position="176"/>
        <end position="197"/>
    </location>
</feature>
<dbReference type="Pfam" id="PF00805">
    <property type="entry name" value="Pentapeptide"/>
    <property type="match status" value="2"/>
</dbReference>
<protein>
    <recommendedName>
        <fullName evidence="5">Pentapeptide repeat-containing protein</fullName>
    </recommendedName>
</protein>
<organism evidence="3 4">
    <name type="scientific">Pseudanabaena frigida</name>
    <dbReference type="NCBI Taxonomy" id="945775"/>
    <lineage>
        <taxon>Bacteria</taxon>
        <taxon>Bacillati</taxon>
        <taxon>Cyanobacteriota</taxon>
        <taxon>Cyanophyceae</taxon>
        <taxon>Pseudanabaenales</taxon>
        <taxon>Pseudanabaenaceae</taxon>
        <taxon>Pseudanabaena</taxon>
    </lineage>
</organism>
<reference evidence="3 4" key="1">
    <citation type="submission" date="2018-04" db="EMBL/GenBank/DDBJ databases">
        <authorList>
            <person name="Go L.Y."/>
            <person name="Mitchell J.A."/>
        </authorList>
    </citation>
    <scope>NUCLEOTIDE SEQUENCE [LARGE SCALE GENOMIC DNA]</scope>
    <source>
        <strain evidence="3">ULC066bin1</strain>
    </source>
</reference>
<reference evidence="3 4" key="2">
    <citation type="submission" date="2018-06" db="EMBL/GenBank/DDBJ databases">
        <title>Metagenomic assembly of (sub)arctic Cyanobacteria and their associated microbiome from non-axenic cultures.</title>
        <authorList>
            <person name="Baurain D."/>
        </authorList>
    </citation>
    <scope>NUCLEOTIDE SEQUENCE [LARGE SCALE GENOMIC DNA]</scope>
    <source>
        <strain evidence="3">ULC066bin1</strain>
    </source>
</reference>
<keyword evidence="2" id="KW-0472">Membrane</keyword>
<keyword evidence="2" id="KW-1133">Transmembrane helix</keyword>
<sequence length="259" mass="28060">MSQSLNFANQDLRDRSFKGKNLVGADFSGADIRGCNFCRSQLKAANFANVRAGKSQRQTAISSLLSFVMALMFACTATIATILAITFILSFIFGMSIVNRETIYWVAIVSIVVFAVGFAITFTGSFAIAGVKGNFVAIPISLITAFASGFFGSTFIKILVSGAFNVIAGSLRFNSLVALLGFLAIEPLQIFGCLYLFRLAINSARTIVGTKFQYADLSKTSFHNATLVNCDFSHAVMQDVNWQPAQISRCKLPPNFNSL</sequence>
<dbReference type="EMBL" id="QBML01000001">
    <property type="protein sequence ID" value="PZO44964.1"/>
    <property type="molecule type" value="Genomic_DNA"/>
</dbReference>
<evidence type="ECO:0008006" key="5">
    <source>
        <dbReference type="Google" id="ProtNLM"/>
    </source>
</evidence>
<gene>
    <name evidence="3" type="ORF">DCF19_00225</name>
</gene>
<dbReference type="InterPro" id="IPR001646">
    <property type="entry name" value="5peptide_repeat"/>
</dbReference>
<dbReference type="PANTHER" id="PTHR47485:SF1">
    <property type="entry name" value="THYLAKOID LUMENAL 17.4 KDA PROTEIN, CHLOROPLASTIC"/>
    <property type="match status" value="1"/>
</dbReference>
<dbReference type="AlphaFoldDB" id="A0A2W4WIJ7"/>
<name>A0A2W4WIJ7_9CYAN</name>
<dbReference type="Gene3D" id="2.160.20.80">
    <property type="entry name" value="E3 ubiquitin-protein ligase SopA"/>
    <property type="match status" value="2"/>
</dbReference>
<evidence type="ECO:0000256" key="1">
    <source>
        <dbReference type="ARBA" id="ARBA00022737"/>
    </source>
</evidence>
<feature type="transmembrane region" description="Helical" evidence="2">
    <location>
        <begin position="64"/>
        <end position="97"/>
    </location>
</feature>
<proteinExistence type="predicted"/>
<keyword evidence="2" id="KW-0812">Transmembrane</keyword>
<dbReference type="PANTHER" id="PTHR47485">
    <property type="entry name" value="THYLAKOID LUMENAL 17.4 KDA PROTEIN, CHLOROPLASTIC"/>
    <property type="match status" value="1"/>
</dbReference>
<evidence type="ECO:0000313" key="4">
    <source>
        <dbReference type="Proteomes" id="UP000249467"/>
    </source>
</evidence>
<evidence type="ECO:0000256" key="2">
    <source>
        <dbReference type="SAM" id="Phobius"/>
    </source>
</evidence>
<feature type="transmembrane region" description="Helical" evidence="2">
    <location>
        <begin position="135"/>
        <end position="156"/>
    </location>
</feature>